<dbReference type="PANTHER" id="PTHR11695">
    <property type="entry name" value="ALCOHOL DEHYDROGENASE RELATED"/>
    <property type="match status" value="1"/>
</dbReference>
<dbReference type="InterPro" id="IPR050700">
    <property type="entry name" value="YIM1/Zinc_Alcohol_DH_Fams"/>
</dbReference>
<dbReference type="CDD" id="cd08267">
    <property type="entry name" value="MDR1"/>
    <property type="match status" value="1"/>
</dbReference>
<reference evidence="2" key="1">
    <citation type="journal article" date="2022" name="IScience">
        <title>Evolution of zygomycete secretomes and the origins of terrestrial fungal ecologies.</title>
        <authorList>
            <person name="Chang Y."/>
            <person name="Wang Y."/>
            <person name="Mondo S."/>
            <person name="Ahrendt S."/>
            <person name="Andreopoulos W."/>
            <person name="Barry K."/>
            <person name="Beard J."/>
            <person name="Benny G.L."/>
            <person name="Blankenship S."/>
            <person name="Bonito G."/>
            <person name="Cuomo C."/>
            <person name="Desiro A."/>
            <person name="Gervers K.A."/>
            <person name="Hundley H."/>
            <person name="Kuo A."/>
            <person name="LaButti K."/>
            <person name="Lang B.F."/>
            <person name="Lipzen A."/>
            <person name="O'Donnell K."/>
            <person name="Pangilinan J."/>
            <person name="Reynolds N."/>
            <person name="Sandor L."/>
            <person name="Smith M.E."/>
            <person name="Tsang A."/>
            <person name="Grigoriev I.V."/>
            <person name="Stajich J.E."/>
            <person name="Spatafora J.W."/>
        </authorList>
    </citation>
    <scope>NUCLEOTIDE SEQUENCE</scope>
    <source>
        <strain evidence="2">RSA 2281</strain>
    </source>
</reference>
<dbReference type="InterPro" id="IPR011032">
    <property type="entry name" value="GroES-like_sf"/>
</dbReference>
<dbReference type="InterPro" id="IPR020843">
    <property type="entry name" value="ER"/>
</dbReference>
<dbReference type="Gene3D" id="3.90.180.10">
    <property type="entry name" value="Medium-chain alcohol dehydrogenases, catalytic domain"/>
    <property type="match status" value="1"/>
</dbReference>
<dbReference type="Gene3D" id="3.40.50.720">
    <property type="entry name" value="NAD(P)-binding Rossmann-like Domain"/>
    <property type="match status" value="1"/>
</dbReference>
<gene>
    <name evidence="2" type="ORF">BDA99DRAFT_504244</name>
</gene>
<dbReference type="EMBL" id="JAIXMP010000009">
    <property type="protein sequence ID" value="KAI9267881.1"/>
    <property type="molecule type" value="Genomic_DNA"/>
</dbReference>
<evidence type="ECO:0000259" key="1">
    <source>
        <dbReference type="SMART" id="SM00829"/>
    </source>
</evidence>
<dbReference type="Proteomes" id="UP001209540">
    <property type="component" value="Unassembled WGS sequence"/>
</dbReference>
<protein>
    <submittedName>
        <fullName evidence="2">Chaperonin 10-like protein</fullName>
    </submittedName>
</protein>
<dbReference type="AlphaFoldDB" id="A0AAD5K3A2"/>
<evidence type="ECO:0000313" key="2">
    <source>
        <dbReference type="EMBL" id="KAI9267881.1"/>
    </source>
</evidence>
<dbReference type="PANTHER" id="PTHR11695:SF294">
    <property type="entry name" value="RETICULON-4-INTERACTING PROTEIN 1, MITOCHONDRIAL"/>
    <property type="match status" value="1"/>
</dbReference>
<dbReference type="Pfam" id="PF08240">
    <property type="entry name" value="ADH_N"/>
    <property type="match status" value="1"/>
</dbReference>
<proteinExistence type="predicted"/>
<feature type="domain" description="Enoyl reductase (ER)" evidence="1">
    <location>
        <begin position="20"/>
        <end position="356"/>
    </location>
</feature>
<dbReference type="SUPFAM" id="SSF50129">
    <property type="entry name" value="GroES-like"/>
    <property type="match status" value="1"/>
</dbReference>
<reference evidence="2" key="2">
    <citation type="submission" date="2023-02" db="EMBL/GenBank/DDBJ databases">
        <authorList>
            <consortium name="DOE Joint Genome Institute"/>
            <person name="Mondo S.J."/>
            <person name="Chang Y."/>
            <person name="Wang Y."/>
            <person name="Ahrendt S."/>
            <person name="Andreopoulos W."/>
            <person name="Barry K."/>
            <person name="Beard J."/>
            <person name="Benny G.L."/>
            <person name="Blankenship S."/>
            <person name="Bonito G."/>
            <person name="Cuomo C."/>
            <person name="Desiro A."/>
            <person name="Gervers K.A."/>
            <person name="Hundley H."/>
            <person name="Kuo A."/>
            <person name="LaButti K."/>
            <person name="Lang B.F."/>
            <person name="Lipzen A."/>
            <person name="O'Donnell K."/>
            <person name="Pangilinan J."/>
            <person name="Reynolds N."/>
            <person name="Sandor L."/>
            <person name="Smith M.W."/>
            <person name="Tsang A."/>
            <person name="Grigoriev I.V."/>
            <person name="Stajich J.E."/>
            <person name="Spatafora J.W."/>
        </authorList>
    </citation>
    <scope>NUCLEOTIDE SEQUENCE</scope>
    <source>
        <strain evidence="2">RSA 2281</strain>
    </source>
</reference>
<comment type="caution">
    <text evidence="2">The sequence shown here is derived from an EMBL/GenBank/DDBJ whole genome shotgun (WGS) entry which is preliminary data.</text>
</comment>
<accession>A0AAD5K3A2</accession>
<dbReference type="InterPro" id="IPR036291">
    <property type="entry name" value="NAD(P)-bd_dom_sf"/>
</dbReference>
<keyword evidence="3" id="KW-1185">Reference proteome</keyword>
<sequence length="365" mass="39036">MTSTSALPETMYALQLVKQGAPEEAFEYRRVKVPIIKKPTDILVNVKAAGVNPAEGKFRSGNVMSISVPRTMGCDYSGVVMAKGSKVTEFEVGDAVFGVLDNLTKGPEGTYAEYIVASLGSGVIAKKPENISFEEAASLGAVALTAMQGIGIHGNFLSQDKDTKPKRVLIVGASGGIGVYATQFAKALGAQEVLGICGSKNASLVQSLGADQVFDYTSTESMDTLLSSPQYKDLEVILDCIGGDDYYNQLRPLLKPKTGVYCTAVGPIIHLGSQPAGVSDWAHVISRVVWRKFFGPCPYILFRGIPWEKMKTDIRSWLAEGIVRPVVGKDQVFDLKEGAKAHVLLDSLHASGRIILKIPSSSSSS</sequence>
<evidence type="ECO:0000313" key="3">
    <source>
        <dbReference type="Proteomes" id="UP001209540"/>
    </source>
</evidence>
<dbReference type="SMART" id="SM00829">
    <property type="entry name" value="PKS_ER"/>
    <property type="match status" value="1"/>
</dbReference>
<dbReference type="InterPro" id="IPR013154">
    <property type="entry name" value="ADH-like_N"/>
</dbReference>
<organism evidence="2 3">
    <name type="scientific">Phascolomyces articulosus</name>
    <dbReference type="NCBI Taxonomy" id="60185"/>
    <lineage>
        <taxon>Eukaryota</taxon>
        <taxon>Fungi</taxon>
        <taxon>Fungi incertae sedis</taxon>
        <taxon>Mucoromycota</taxon>
        <taxon>Mucoromycotina</taxon>
        <taxon>Mucoromycetes</taxon>
        <taxon>Mucorales</taxon>
        <taxon>Lichtheimiaceae</taxon>
        <taxon>Phascolomyces</taxon>
    </lineage>
</organism>
<dbReference type="SUPFAM" id="SSF51735">
    <property type="entry name" value="NAD(P)-binding Rossmann-fold domains"/>
    <property type="match status" value="1"/>
</dbReference>
<dbReference type="Pfam" id="PF13602">
    <property type="entry name" value="ADH_zinc_N_2"/>
    <property type="match status" value="1"/>
</dbReference>
<name>A0AAD5K3A2_9FUNG</name>
<dbReference type="GO" id="GO:0016491">
    <property type="term" value="F:oxidoreductase activity"/>
    <property type="evidence" value="ECO:0007669"/>
    <property type="project" value="InterPro"/>
</dbReference>